<protein>
    <submittedName>
        <fullName evidence="3">GH25234</fullName>
    </submittedName>
</protein>
<evidence type="ECO:0000313" key="4">
    <source>
        <dbReference type="Proteomes" id="UP000001070"/>
    </source>
</evidence>
<dbReference type="Pfam" id="PF00059">
    <property type="entry name" value="Lectin_C"/>
    <property type="match status" value="1"/>
</dbReference>
<keyword evidence="4" id="KW-1185">Reference proteome</keyword>
<gene>
    <name evidence="3" type="primary">Dgri\GH25234</name>
    <name evidence="3" type="ORF">Dgri_GH25234</name>
</gene>
<keyword evidence="1" id="KW-0732">Signal</keyword>
<dbReference type="PROSITE" id="PS50041">
    <property type="entry name" value="C_TYPE_LECTIN_2"/>
    <property type="match status" value="1"/>
</dbReference>
<dbReference type="InParanoid" id="B4K216"/>
<feature type="signal peptide" evidence="1">
    <location>
        <begin position="1"/>
        <end position="21"/>
    </location>
</feature>
<reference evidence="3 4" key="1">
    <citation type="journal article" date="2007" name="Nature">
        <title>Evolution of genes and genomes on the Drosophila phylogeny.</title>
        <authorList>
            <consortium name="Drosophila 12 Genomes Consortium"/>
            <person name="Clark A.G."/>
            <person name="Eisen M.B."/>
            <person name="Smith D.R."/>
            <person name="Bergman C.M."/>
            <person name="Oliver B."/>
            <person name="Markow T.A."/>
            <person name="Kaufman T.C."/>
            <person name="Kellis M."/>
            <person name="Gelbart W."/>
            <person name="Iyer V.N."/>
            <person name="Pollard D.A."/>
            <person name="Sackton T.B."/>
            <person name="Larracuente A.M."/>
            <person name="Singh N.D."/>
            <person name="Abad J.P."/>
            <person name="Abt D.N."/>
            <person name="Adryan B."/>
            <person name="Aguade M."/>
            <person name="Akashi H."/>
            <person name="Anderson W.W."/>
            <person name="Aquadro C.F."/>
            <person name="Ardell D.H."/>
            <person name="Arguello R."/>
            <person name="Artieri C.G."/>
            <person name="Barbash D.A."/>
            <person name="Barker D."/>
            <person name="Barsanti P."/>
            <person name="Batterham P."/>
            <person name="Batzoglou S."/>
            <person name="Begun D."/>
            <person name="Bhutkar A."/>
            <person name="Blanco E."/>
            <person name="Bosak S.A."/>
            <person name="Bradley R.K."/>
            <person name="Brand A.D."/>
            <person name="Brent M.R."/>
            <person name="Brooks A.N."/>
            <person name="Brown R.H."/>
            <person name="Butlin R.K."/>
            <person name="Caggese C."/>
            <person name="Calvi B.R."/>
            <person name="Bernardo de Carvalho A."/>
            <person name="Caspi A."/>
            <person name="Castrezana S."/>
            <person name="Celniker S.E."/>
            <person name="Chang J.L."/>
            <person name="Chapple C."/>
            <person name="Chatterji S."/>
            <person name="Chinwalla A."/>
            <person name="Civetta A."/>
            <person name="Clifton S.W."/>
            <person name="Comeron J.M."/>
            <person name="Costello J.C."/>
            <person name="Coyne J.A."/>
            <person name="Daub J."/>
            <person name="David R.G."/>
            <person name="Delcher A.L."/>
            <person name="Delehaunty K."/>
            <person name="Do C.B."/>
            <person name="Ebling H."/>
            <person name="Edwards K."/>
            <person name="Eickbush T."/>
            <person name="Evans J.D."/>
            <person name="Filipski A."/>
            <person name="Findeiss S."/>
            <person name="Freyhult E."/>
            <person name="Fulton L."/>
            <person name="Fulton R."/>
            <person name="Garcia A.C."/>
            <person name="Gardiner A."/>
            <person name="Garfield D.A."/>
            <person name="Garvin B.E."/>
            <person name="Gibson G."/>
            <person name="Gilbert D."/>
            <person name="Gnerre S."/>
            <person name="Godfrey J."/>
            <person name="Good R."/>
            <person name="Gotea V."/>
            <person name="Gravely B."/>
            <person name="Greenberg A.J."/>
            <person name="Griffiths-Jones S."/>
            <person name="Gross S."/>
            <person name="Guigo R."/>
            <person name="Gustafson E.A."/>
            <person name="Haerty W."/>
            <person name="Hahn M.W."/>
            <person name="Halligan D.L."/>
            <person name="Halpern A.L."/>
            <person name="Halter G.M."/>
            <person name="Han M.V."/>
            <person name="Heger A."/>
            <person name="Hillier L."/>
            <person name="Hinrichs A.S."/>
            <person name="Holmes I."/>
            <person name="Hoskins R.A."/>
            <person name="Hubisz M.J."/>
            <person name="Hultmark D."/>
            <person name="Huntley M.A."/>
            <person name="Jaffe D.B."/>
            <person name="Jagadeeshan S."/>
            <person name="Jeck W.R."/>
            <person name="Johnson J."/>
            <person name="Jones C.D."/>
            <person name="Jordan W.C."/>
            <person name="Karpen G.H."/>
            <person name="Kataoka E."/>
            <person name="Keightley P.D."/>
            <person name="Kheradpour P."/>
            <person name="Kirkness E.F."/>
            <person name="Koerich L.B."/>
            <person name="Kristiansen K."/>
            <person name="Kudrna D."/>
            <person name="Kulathinal R.J."/>
            <person name="Kumar S."/>
            <person name="Kwok R."/>
            <person name="Lander E."/>
            <person name="Langley C.H."/>
            <person name="Lapoint R."/>
            <person name="Lazzaro B.P."/>
            <person name="Lee S.J."/>
            <person name="Levesque L."/>
            <person name="Li R."/>
            <person name="Lin C.F."/>
            <person name="Lin M.F."/>
            <person name="Lindblad-Toh K."/>
            <person name="Llopart A."/>
            <person name="Long M."/>
            <person name="Low L."/>
            <person name="Lozovsky E."/>
            <person name="Lu J."/>
            <person name="Luo M."/>
            <person name="Machado C.A."/>
            <person name="Makalowski W."/>
            <person name="Marzo M."/>
            <person name="Matsuda M."/>
            <person name="Matzkin L."/>
            <person name="McAllister B."/>
            <person name="McBride C.S."/>
            <person name="McKernan B."/>
            <person name="McKernan K."/>
            <person name="Mendez-Lago M."/>
            <person name="Minx P."/>
            <person name="Mollenhauer M.U."/>
            <person name="Montooth K."/>
            <person name="Mount S.M."/>
            <person name="Mu X."/>
            <person name="Myers E."/>
            <person name="Negre B."/>
            <person name="Newfeld S."/>
            <person name="Nielsen R."/>
            <person name="Noor M.A."/>
            <person name="O'Grady P."/>
            <person name="Pachter L."/>
            <person name="Papaceit M."/>
            <person name="Parisi M.J."/>
            <person name="Parisi M."/>
            <person name="Parts L."/>
            <person name="Pedersen J.S."/>
            <person name="Pesole G."/>
            <person name="Phillippy A.M."/>
            <person name="Ponting C.P."/>
            <person name="Pop M."/>
            <person name="Porcelli D."/>
            <person name="Powell J.R."/>
            <person name="Prohaska S."/>
            <person name="Pruitt K."/>
            <person name="Puig M."/>
            <person name="Quesneville H."/>
            <person name="Ram K.R."/>
            <person name="Rand D."/>
            <person name="Rasmussen M.D."/>
            <person name="Reed L.K."/>
            <person name="Reenan R."/>
            <person name="Reily A."/>
            <person name="Remington K.A."/>
            <person name="Rieger T.T."/>
            <person name="Ritchie M.G."/>
            <person name="Robin C."/>
            <person name="Rogers Y.H."/>
            <person name="Rohde C."/>
            <person name="Rozas J."/>
            <person name="Rubenfield M.J."/>
            <person name="Ruiz A."/>
            <person name="Russo S."/>
            <person name="Salzberg S.L."/>
            <person name="Sanchez-Gracia A."/>
            <person name="Saranga D.J."/>
            <person name="Sato H."/>
            <person name="Schaeffer S.W."/>
            <person name="Schatz M.C."/>
            <person name="Schlenke T."/>
            <person name="Schwartz R."/>
            <person name="Segarra C."/>
            <person name="Singh R.S."/>
            <person name="Sirot L."/>
            <person name="Sirota M."/>
            <person name="Sisneros N.B."/>
            <person name="Smith C.D."/>
            <person name="Smith T.F."/>
            <person name="Spieth J."/>
            <person name="Stage D.E."/>
            <person name="Stark A."/>
            <person name="Stephan W."/>
            <person name="Strausberg R.L."/>
            <person name="Strempel S."/>
            <person name="Sturgill D."/>
            <person name="Sutton G."/>
            <person name="Sutton G.G."/>
            <person name="Tao W."/>
            <person name="Teichmann S."/>
            <person name="Tobari Y.N."/>
            <person name="Tomimura Y."/>
            <person name="Tsolas J.M."/>
            <person name="Valente V.L."/>
            <person name="Venter E."/>
            <person name="Venter J.C."/>
            <person name="Vicario S."/>
            <person name="Vieira F.G."/>
            <person name="Vilella A.J."/>
            <person name="Villasante A."/>
            <person name="Walenz B."/>
            <person name="Wang J."/>
            <person name="Wasserman M."/>
            <person name="Watts T."/>
            <person name="Wilson D."/>
            <person name="Wilson R.K."/>
            <person name="Wing R.A."/>
            <person name="Wolfner M.F."/>
            <person name="Wong A."/>
            <person name="Wong G.K."/>
            <person name="Wu C.I."/>
            <person name="Wu G."/>
            <person name="Yamamoto D."/>
            <person name="Yang H.P."/>
            <person name="Yang S.P."/>
            <person name="Yorke J.A."/>
            <person name="Yoshida K."/>
            <person name="Zdobnov E."/>
            <person name="Zhang P."/>
            <person name="Zhang Y."/>
            <person name="Zimin A.V."/>
            <person name="Baldwin J."/>
            <person name="Abdouelleil A."/>
            <person name="Abdulkadir J."/>
            <person name="Abebe A."/>
            <person name="Abera B."/>
            <person name="Abreu J."/>
            <person name="Acer S.C."/>
            <person name="Aftuck L."/>
            <person name="Alexander A."/>
            <person name="An P."/>
            <person name="Anderson E."/>
            <person name="Anderson S."/>
            <person name="Arachi H."/>
            <person name="Azer M."/>
            <person name="Bachantsang P."/>
            <person name="Barry A."/>
            <person name="Bayul T."/>
            <person name="Berlin A."/>
            <person name="Bessette D."/>
            <person name="Bloom T."/>
            <person name="Blye J."/>
            <person name="Boguslavskiy L."/>
            <person name="Bonnet C."/>
            <person name="Boukhgalter B."/>
            <person name="Bourzgui I."/>
            <person name="Brown A."/>
            <person name="Cahill P."/>
            <person name="Channer S."/>
            <person name="Cheshatsang Y."/>
            <person name="Chuda L."/>
            <person name="Citroen M."/>
            <person name="Collymore A."/>
            <person name="Cooke P."/>
            <person name="Costello M."/>
            <person name="D'Aco K."/>
            <person name="Daza R."/>
            <person name="De Haan G."/>
            <person name="DeGray S."/>
            <person name="DeMaso C."/>
            <person name="Dhargay N."/>
            <person name="Dooley K."/>
            <person name="Dooley E."/>
            <person name="Doricent M."/>
            <person name="Dorje P."/>
            <person name="Dorjee K."/>
            <person name="Dupes A."/>
            <person name="Elong R."/>
            <person name="Falk J."/>
            <person name="Farina A."/>
            <person name="Faro S."/>
            <person name="Ferguson D."/>
            <person name="Fisher S."/>
            <person name="Foley C.D."/>
            <person name="Franke A."/>
            <person name="Friedrich D."/>
            <person name="Gadbois L."/>
            <person name="Gearin G."/>
            <person name="Gearin C.R."/>
            <person name="Giannoukos G."/>
            <person name="Goode T."/>
            <person name="Graham J."/>
            <person name="Grandbois E."/>
            <person name="Grewal S."/>
            <person name="Gyaltsen K."/>
            <person name="Hafez N."/>
            <person name="Hagos B."/>
            <person name="Hall J."/>
            <person name="Henson C."/>
            <person name="Hollinger A."/>
            <person name="Honan T."/>
            <person name="Huard M.D."/>
            <person name="Hughes L."/>
            <person name="Hurhula B."/>
            <person name="Husby M.E."/>
            <person name="Kamat A."/>
            <person name="Kanga B."/>
            <person name="Kashin S."/>
            <person name="Khazanovich D."/>
            <person name="Kisner P."/>
            <person name="Lance K."/>
            <person name="Lara M."/>
            <person name="Lee W."/>
            <person name="Lennon N."/>
            <person name="Letendre F."/>
            <person name="LeVine R."/>
            <person name="Lipovsky A."/>
            <person name="Liu X."/>
            <person name="Liu J."/>
            <person name="Liu S."/>
            <person name="Lokyitsang T."/>
            <person name="Lokyitsang Y."/>
            <person name="Lubonja R."/>
            <person name="Lui A."/>
            <person name="MacDonald P."/>
            <person name="Magnisalis V."/>
            <person name="Maru K."/>
            <person name="Matthews C."/>
            <person name="McCusker W."/>
            <person name="McDonough S."/>
            <person name="Mehta T."/>
            <person name="Meldrim J."/>
            <person name="Meneus L."/>
            <person name="Mihai O."/>
            <person name="Mihalev A."/>
            <person name="Mihova T."/>
            <person name="Mittelman R."/>
            <person name="Mlenga V."/>
            <person name="Montmayeur A."/>
            <person name="Mulrain L."/>
            <person name="Navidi A."/>
            <person name="Naylor J."/>
            <person name="Negash T."/>
            <person name="Nguyen T."/>
            <person name="Nguyen N."/>
            <person name="Nicol R."/>
            <person name="Norbu C."/>
            <person name="Norbu N."/>
            <person name="Novod N."/>
            <person name="O'Neill B."/>
            <person name="Osman S."/>
            <person name="Markiewicz E."/>
            <person name="Oyono O.L."/>
            <person name="Patti C."/>
            <person name="Phunkhang P."/>
            <person name="Pierre F."/>
            <person name="Priest M."/>
            <person name="Raghuraman S."/>
            <person name="Rege F."/>
            <person name="Reyes R."/>
            <person name="Rise C."/>
            <person name="Rogov P."/>
            <person name="Ross K."/>
            <person name="Ryan E."/>
            <person name="Settipalli S."/>
            <person name="Shea T."/>
            <person name="Sherpa N."/>
            <person name="Shi L."/>
            <person name="Shih D."/>
            <person name="Sparrow T."/>
            <person name="Spaulding J."/>
            <person name="Stalker J."/>
            <person name="Stange-Thomann N."/>
            <person name="Stavropoulos S."/>
            <person name="Stone C."/>
            <person name="Strader C."/>
            <person name="Tesfaye S."/>
            <person name="Thomson T."/>
            <person name="Thoulutsang Y."/>
            <person name="Thoulutsang D."/>
            <person name="Topham K."/>
            <person name="Topping I."/>
            <person name="Tsamla T."/>
            <person name="Vassiliev H."/>
            <person name="Vo A."/>
            <person name="Wangchuk T."/>
            <person name="Wangdi T."/>
            <person name="Weiand M."/>
            <person name="Wilkinson J."/>
            <person name="Wilson A."/>
            <person name="Yadav S."/>
            <person name="Young G."/>
            <person name="Yu Q."/>
            <person name="Zembek L."/>
            <person name="Zhong D."/>
            <person name="Zimmer A."/>
            <person name="Zwirko Z."/>
            <person name="Jaffe D.B."/>
            <person name="Alvarez P."/>
            <person name="Brockman W."/>
            <person name="Butler J."/>
            <person name="Chin C."/>
            <person name="Gnerre S."/>
            <person name="Grabherr M."/>
            <person name="Kleber M."/>
            <person name="Mauceli E."/>
            <person name="MacCallum I."/>
        </authorList>
    </citation>
    <scope>NUCLEOTIDE SEQUENCE [LARGE SCALE GENOMIC DNA]</scope>
    <source>
        <strain evidence="4">Tucson 15287-2541.00</strain>
    </source>
</reference>
<dbReference type="eggNOG" id="KOG4297">
    <property type="taxonomic scope" value="Eukaryota"/>
</dbReference>
<dbReference type="Proteomes" id="UP000001070">
    <property type="component" value="Unassembled WGS sequence"/>
</dbReference>
<dbReference type="OrthoDB" id="441660at2759"/>
<evidence type="ECO:0000256" key="1">
    <source>
        <dbReference type="SAM" id="SignalP"/>
    </source>
</evidence>
<accession>B4K216</accession>
<feature type="domain" description="C-type lectin" evidence="2">
    <location>
        <begin position="38"/>
        <end position="156"/>
    </location>
</feature>
<dbReference type="CDD" id="cd00037">
    <property type="entry name" value="CLECT"/>
    <property type="match status" value="1"/>
</dbReference>
<name>B4K216_DROGR</name>
<evidence type="ECO:0000313" key="3">
    <source>
        <dbReference type="EMBL" id="EDW04465.1"/>
    </source>
</evidence>
<organism evidence="4">
    <name type="scientific">Drosophila grimshawi</name>
    <name type="common">Hawaiian fruit fly</name>
    <name type="synonym">Idiomyia grimshawi</name>
    <dbReference type="NCBI Taxonomy" id="7222"/>
    <lineage>
        <taxon>Eukaryota</taxon>
        <taxon>Metazoa</taxon>
        <taxon>Ecdysozoa</taxon>
        <taxon>Arthropoda</taxon>
        <taxon>Hexapoda</taxon>
        <taxon>Insecta</taxon>
        <taxon>Pterygota</taxon>
        <taxon>Neoptera</taxon>
        <taxon>Endopterygota</taxon>
        <taxon>Diptera</taxon>
        <taxon>Brachycera</taxon>
        <taxon>Muscomorpha</taxon>
        <taxon>Ephydroidea</taxon>
        <taxon>Drosophilidae</taxon>
        <taxon>Drosophila</taxon>
        <taxon>Hawaiian Drosophila</taxon>
    </lineage>
</organism>
<dbReference type="AlphaFoldDB" id="B4K216"/>
<dbReference type="KEGG" id="dgr:6571115"/>
<proteinExistence type="predicted"/>
<dbReference type="HOGENOM" id="CLU_1416522_0_0_1"/>
<evidence type="ECO:0000259" key="2">
    <source>
        <dbReference type="PROSITE" id="PS50041"/>
    </source>
</evidence>
<dbReference type="InterPro" id="IPR016187">
    <property type="entry name" value="CTDL_fold"/>
</dbReference>
<dbReference type="EMBL" id="CH918300">
    <property type="protein sequence ID" value="EDW04465.1"/>
    <property type="molecule type" value="Genomic_DNA"/>
</dbReference>
<dbReference type="InterPro" id="IPR001304">
    <property type="entry name" value="C-type_lectin-like"/>
</dbReference>
<sequence>MLWKQFLGIAILCLALTQLRCVNSQATDTICNEGFTLVGDKCLMMKFFAINWFAADSQCQSLGAGLLTLQNEEQLLQINKWVNMDVQIWTSGNKLSNNGVYYWQNTEAEYLPWAENEPDPSSGNCLILTDMSGGSETIDFRLRVEACLIINAYICEQLTQSVETNQVA</sequence>
<feature type="chain" id="PRO_5002813224" evidence="1">
    <location>
        <begin position="22"/>
        <end position="168"/>
    </location>
</feature>
<dbReference type="SMART" id="SM00034">
    <property type="entry name" value="CLECT"/>
    <property type="match status" value="1"/>
</dbReference>
<dbReference type="InterPro" id="IPR016186">
    <property type="entry name" value="C-type_lectin-like/link_sf"/>
</dbReference>
<dbReference type="SUPFAM" id="SSF56436">
    <property type="entry name" value="C-type lectin-like"/>
    <property type="match status" value="1"/>
</dbReference>
<dbReference type="Gene3D" id="3.10.100.10">
    <property type="entry name" value="Mannose-Binding Protein A, subunit A"/>
    <property type="match status" value="1"/>
</dbReference>
<dbReference type="PhylomeDB" id="B4K216"/>